<keyword evidence="3" id="KW-0687">Ribonucleoprotein</keyword>
<feature type="compositionally biased region" description="Basic and acidic residues" evidence="4">
    <location>
        <begin position="97"/>
        <end position="115"/>
    </location>
</feature>
<comment type="similarity">
    <text evidence="1">Belongs to the universal ribosomal protein uL1 family.</text>
</comment>
<sequence length="374" mass="42564">MLSSISPFSSTNYHCGTFLSDSPWPAGPLWQRTSALPPPVKMALPVVRCCFQRVFAQNPSHILSRIVRDPTVVPCYTSLLVPSRKYAAKVPRKYRRASQEKKTASEPKEKDDRYKLPLPLEPKDDVYLTWCYQKTVYDAEAALELLKKFQPLDFTPPTQELYAHFTLNMASEKKKTMGPFFSTLLLPYRFTDVIPKILVFTQDPKEADLASEHGASIVGGIELIKPILNEEIEADFYIAVPEIITKINPLRNFLKQKYPSMKNGTITYNIAETLNFFKVCHEYSVTDDNLIQTPFAMLDMPNDQILANLDCIIKDICKHKSLKYGPFVTSMSIRSSTSEALDVKVEGFLSEESLGRQLEETEKISEEEKQEPDD</sequence>
<evidence type="ECO:0000313" key="6">
    <source>
        <dbReference type="Proteomes" id="UP001474421"/>
    </source>
</evidence>
<feature type="region of interest" description="Disordered" evidence="4">
    <location>
        <begin position="91"/>
        <end position="115"/>
    </location>
</feature>
<dbReference type="PANTHER" id="PTHR36427">
    <property type="entry name" value="54S RIBOSOMAL PROTEIN L1, MITOCHONDRIAL"/>
    <property type="match status" value="1"/>
</dbReference>
<dbReference type="InterPro" id="IPR016095">
    <property type="entry name" value="Ribosomal_uL1_3-a/b-sand"/>
</dbReference>
<name>A0AAW1BAP2_CROAD</name>
<reference evidence="5 6" key="1">
    <citation type="journal article" date="2024" name="Proc. Natl. Acad. Sci. U.S.A.">
        <title>The genetic regulatory architecture and epigenomic basis for age-related changes in rattlesnake venom.</title>
        <authorList>
            <person name="Hogan M.P."/>
            <person name="Holding M.L."/>
            <person name="Nystrom G.S."/>
            <person name="Colston T.J."/>
            <person name="Bartlett D.A."/>
            <person name="Mason A.J."/>
            <person name="Ellsworth S.A."/>
            <person name="Rautsaw R.M."/>
            <person name="Lawrence K.C."/>
            <person name="Strickland J.L."/>
            <person name="He B."/>
            <person name="Fraser P."/>
            <person name="Margres M.J."/>
            <person name="Gilbert D.M."/>
            <person name="Gibbs H.L."/>
            <person name="Parkinson C.L."/>
            <person name="Rokyta D.R."/>
        </authorList>
    </citation>
    <scope>NUCLEOTIDE SEQUENCE [LARGE SCALE GENOMIC DNA]</scope>
    <source>
        <strain evidence="5">DRR0105</strain>
    </source>
</reference>
<dbReference type="EMBL" id="JAOTOJ010000007">
    <property type="protein sequence ID" value="KAK9398643.1"/>
    <property type="molecule type" value="Genomic_DNA"/>
</dbReference>
<evidence type="ECO:0000256" key="1">
    <source>
        <dbReference type="ARBA" id="ARBA00010531"/>
    </source>
</evidence>
<evidence type="ECO:0000256" key="3">
    <source>
        <dbReference type="ARBA" id="ARBA00023274"/>
    </source>
</evidence>
<feature type="region of interest" description="Disordered" evidence="4">
    <location>
        <begin position="353"/>
        <end position="374"/>
    </location>
</feature>
<dbReference type="InterPro" id="IPR023674">
    <property type="entry name" value="Ribosomal_uL1-like"/>
</dbReference>
<dbReference type="Pfam" id="PF00687">
    <property type="entry name" value="Ribosomal_L1"/>
    <property type="match status" value="1"/>
</dbReference>
<evidence type="ECO:0000256" key="2">
    <source>
        <dbReference type="ARBA" id="ARBA00022980"/>
    </source>
</evidence>
<dbReference type="SUPFAM" id="SSF56808">
    <property type="entry name" value="Ribosomal protein L1"/>
    <property type="match status" value="1"/>
</dbReference>
<feature type="compositionally biased region" description="Basic and acidic residues" evidence="4">
    <location>
        <begin position="353"/>
        <end position="367"/>
    </location>
</feature>
<keyword evidence="2 5" id="KW-0689">Ribosomal protein</keyword>
<proteinExistence type="inferred from homology"/>
<dbReference type="Proteomes" id="UP001474421">
    <property type="component" value="Unassembled WGS sequence"/>
</dbReference>
<dbReference type="PANTHER" id="PTHR36427:SF3">
    <property type="entry name" value="LARGE RIBOSOMAL SUBUNIT PROTEIN UL1M"/>
    <property type="match status" value="1"/>
</dbReference>
<comment type="caution">
    <text evidence="5">The sequence shown here is derived from an EMBL/GenBank/DDBJ whole genome shotgun (WGS) entry which is preliminary data.</text>
</comment>
<protein>
    <submittedName>
        <fullName evidence="5">39S ribosomal protein L1 mitochondrial</fullName>
    </submittedName>
</protein>
<dbReference type="AlphaFoldDB" id="A0AAW1BAP2"/>
<evidence type="ECO:0000313" key="5">
    <source>
        <dbReference type="EMBL" id="KAK9398643.1"/>
    </source>
</evidence>
<accession>A0AAW1BAP2</accession>
<keyword evidence="6" id="KW-1185">Reference proteome</keyword>
<gene>
    <name evidence="5" type="ORF">NXF25_013612</name>
</gene>
<dbReference type="GO" id="GO:1990904">
    <property type="term" value="C:ribonucleoprotein complex"/>
    <property type="evidence" value="ECO:0007669"/>
    <property type="project" value="UniProtKB-KW"/>
</dbReference>
<dbReference type="GO" id="GO:0005840">
    <property type="term" value="C:ribosome"/>
    <property type="evidence" value="ECO:0007669"/>
    <property type="project" value="UniProtKB-KW"/>
</dbReference>
<dbReference type="InterPro" id="IPR028364">
    <property type="entry name" value="Ribosomal_uL1/biogenesis"/>
</dbReference>
<evidence type="ECO:0000256" key="4">
    <source>
        <dbReference type="SAM" id="MobiDB-lite"/>
    </source>
</evidence>
<dbReference type="Gene3D" id="3.30.190.20">
    <property type="match status" value="1"/>
</dbReference>
<organism evidence="5 6">
    <name type="scientific">Crotalus adamanteus</name>
    <name type="common">Eastern diamondback rattlesnake</name>
    <dbReference type="NCBI Taxonomy" id="8729"/>
    <lineage>
        <taxon>Eukaryota</taxon>
        <taxon>Metazoa</taxon>
        <taxon>Chordata</taxon>
        <taxon>Craniata</taxon>
        <taxon>Vertebrata</taxon>
        <taxon>Euteleostomi</taxon>
        <taxon>Lepidosauria</taxon>
        <taxon>Squamata</taxon>
        <taxon>Bifurcata</taxon>
        <taxon>Unidentata</taxon>
        <taxon>Episquamata</taxon>
        <taxon>Toxicofera</taxon>
        <taxon>Serpentes</taxon>
        <taxon>Colubroidea</taxon>
        <taxon>Viperidae</taxon>
        <taxon>Crotalinae</taxon>
        <taxon>Crotalus</taxon>
    </lineage>
</organism>
<dbReference type="Gene3D" id="3.40.50.790">
    <property type="match status" value="1"/>
</dbReference>